<protein>
    <submittedName>
        <fullName evidence="2">GCN5 family acetyltransferase</fullName>
    </submittedName>
</protein>
<dbReference type="AlphaFoldDB" id="A0A250IMR3"/>
<dbReference type="CDD" id="cd04301">
    <property type="entry name" value="NAT_SF"/>
    <property type="match status" value="1"/>
</dbReference>
<dbReference type="InterPro" id="IPR000182">
    <property type="entry name" value="GNAT_dom"/>
</dbReference>
<dbReference type="Gene3D" id="3.40.630.30">
    <property type="match status" value="1"/>
</dbReference>
<evidence type="ECO:0000259" key="1">
    <source>
        <dbReference type="PROSITE" id="PS51186"/>
    </source>
</evidence>
<sequence>MLLREEAPADVEAIRRIVEHAFGRPEEAALVDALRDSGDTVLSLVAEEAGALVGHVLFSRMEAPMRALGLAPVAVMPGAQRRGVGGALIREGLARARQGGWEAVFVLGEPPYYERFGFTAAAASGFRSPYAGPYFMALALRGPELSPREGAVAYARPFAALG</sequence>
<name>A0A250IMR3_9BACT</name>
<dbReference type="InterPro" id="IPR016181">
    <property type="entry name" value="Acyl_CoA_acyltransferase"/>
</dbReference>
<evidence type="ECO:0000313" key="2">
    <source>
        <dbReference type="EMBL" id="ATB32226.1"/>
    </source>
</evidence>
<dbReference type="RefSeq" id="WP_095980441.1">
    <property type="nucleotide sequence ID" value="NZ_CP022163.1"/>
</dbReference>
<reference evidence="2 3" key="1">
    <citation type="submission" date="2017-06" db="EMBL/GenBank/DDBJ databases">
        <authorList>
            <person name="Kim H.J."/>
            <person name="Triplett B.A."/>
        </authorList>
    </citation>
    <scope>NUCLEOTIDE SEQUENCE [LARGE SCALE GENOMIC DNA]</scope>
    <source>
        <strain evidence="2 3">DSM 14713</strain>
    </source>
</reference>
<keyword evidence="2" id="KW-0808">Transferase</keyword>
<dbReference type="SUPFAM" id="SSF55729">
    <property type="entry name" value="Acyl-CoA N-acyltransferases (Nat)"/>
    <property type="match status" value="1"/>
</dbReference>
<gene>
    <name evidence="2" type="ORF">MEBOL_005702</name>
</gene>
<dbReference type="Pfam" id="PF13527">
    <property type="entry name" value="Acetyltransf_9"/>
    <property type="match status" value="1"/>
</dbReference>
<dbReference type="PROSITE" id="PS51186">
    <property type="entry name" value="GNAT"/>
    <property type="match status" value="1"/>
</dbReference>
<dbReference type="EMBL" id="CP022163">
    <property type="protein sequence ID" value="ATB32226.1"/>
    <property type="molecule type" value="Genomic_DNA"/>
</dbReference>
<proteinExistence type="predicted"/>
<dbReference type="OrthoDB" id="9797178at2"/>
<keyword evidence="3" id="KW-1185">Reference proteome</keyword>
<evidence type="ECO:0000313" key="3">
    <source>
        <dbReference type="Proteomes" id="UP000217289"/>
    </source>
</evidence>
<dbReference type="Proteomes" id="UP000217289">
    <property type="component" value="Chromosome"/>
</dbReference>
<dbReference type="KEGG" id="mbd:MEBOL_005702"/>
<organism evidence="2 3">
    <name type="scientific">Melittangium boletus DSM 14713</name>
    <dbReference type="NCBI Taxonomy" id="1294270"/>
    <lineage>
        <taxon>Bacteria</taxon>
        <taxon>Pseudomonadati</taxon>
        <taxon>Myxococcota</taxon>
        <taxon>Myxococcia</taxon>
        <taxon>Myxococcales</taxon>
        <taxon>Cystobacterineae</taxon>
        <taxon>Archangiaceae</taxon>
        <taxon>Melittangium</taxon>
    </lineage>
</organism>
<dbReference type="GO" id="GO:0016747">
    <property type="term" value="F:acyltransferase activity, transferring groups other than amino-acyl groups"/>
    <property type="evidence" value="ECO:0007669"/>
    <property type="project" value="InterPro"/>
</dbReference>
<feature type="domain" description="N-acetyltransferase" evidence="1">
    <location>
        <begin position="1"/>
        <end position="141"/>
    </location>
</feature>
<accession>A0A250IMR3</accession>